<reference evidence="25" key="3">
    <citation type="submission" date="2025-09" db="UniProtKB">
        <authorList>
            <consortium name="Ensembl"/>
        </authorList>
    </citation>
    <scope>IDENTIFICATION</scope>
</reference>
<evidence type="ECO:0000256" key="17">
    <source>
        <dbReference type="ARBA" id="ARBA00041976"/>
    </source>
</evidence>
<dbReference type="GeneTree" id="ENSGT00940000165889"/>
<dbReference type="AlphaFoldDB" id="A0A4W6C4Q2"/>
<comment type="catalytic activity">
    <reaction evidence="22">
        <text>ganglioside GA2 (d18:1(4E)/18:0) + CMP-N-acetyl-beta-neuraminate = ganglioside GM2 (d18:1(4E)/18:0) + CMP + H(+)</text>
        <dbReference type="Rhea" id="RHEA:41776"/>
        <dbReference type="ChEBI" id="CHEBI:15378"/>
        <dbReference type="ChEBI" id="CHEBI:57812"/>
        <dbReference type="ChEBI" id="CHEBI:60377"/>
        <dbReference type="ChEBI" id="CHEBI:78485"/>
        <dbReference type="ChEBI" id="CHEBI:78486"/>
    </reaction>
    <physiologicalReaction direction="left-to-right" evidence="22">
        <dbReference type="Rhea" id="RHEA:41777"/>
    </physiologicalReaction>
</comment>
<feature type="transmembrane region" description="Helical" evidence="24">
    <location>
        <begin position="83"/>
        <end position="103"/>
    </location>
</feature>
<evidence type="ECO:0000256" key="1">
    <source>
        <dbReference type="ARBA" id="ARBA00004323"/>
    </source>
</evidence>
<organism evidence="25 26">
    <name type="scientific">Lates calcarifer</name>
    <name type="common">Barramundi</name>
    <name type="synonym">Holocentrus calcarifer</name>
    <dbReference type="NCBI Taxonomy" id="8187"/>
    <lineage>
        <taxon>Eukaryota</taxon>
        <taxon>Metazoa</taxon>
        <taxon>Chordata</taxon>
        <taxon>Craniata</taxon>
        <taxon>Vertebrata</taxon>
        <taxon>Euteleostomi</taxon>
        <taxon>Actinopterygii</taxon>
        <taxon>Neopterygii</taxon>
        <taxon>Teleostei</taxon>
        <taxon>Neoteleostei</taxon>
        <taxon>Acanthomorphata</taxon>
        <taxon>Carangaria</taxon>
        <taxon>Carangaria incertae sedis</taxon>
        <taxon>Centropomidae</taxon>
        <taxon>Lates</taxon>
    </lineage>
</organism>
<evidence type="ECO:0000256" key="6">
    <source>
        <dbReference type="ARBA" id="ARBA00022968"/>
    </source>
</evidence>
<protein>
    <recommendedName>
        <fullName evidence="14">Lactosylceramide alpha-2,3-sialyltransferase</fullName>
        <ecNumber evidence="13">2.4.3.9</ecNumber>
    </recommendedName>
    <alternativeName>
        <fullName evidence="15">CMP-NeuAc:lactosylceramide alpha-2,3-sialyltransferase</fullName>
    </alternativeName>
    <alternativeName>
        <fullName evidence="18">Ganglioside GM3 synthase</fullName>
    </alternativeName>
    <alternativeName>
        <fullName evidence="17">ST3Gal V</fullName>
    </alternativeName>
    <alternativeName>
        <fullName evidence="16">Sialyltransferase 9</fullName>
    </alternativeName>
</protein>
<feature type="transmembrane region" description="Helical" evidence="24">
    <location>
        <begin position="56"/>
        <end position="76"/>
    </location>
</feature>
<evidence type="ECO:0000256" key="23">
    <source>
        <dbReference type="ARBA" id="ARBA00049539"/>
    </source>
</evidence>
<dbReference type="Proteomes" id="UP000314980">
    <property type="component" value="Unassembled WGS sequence"/>
</dbReference>
<gene>
    <name evidence="25" type="primary">st3gal7</name>
</gene>
<dbReference type="GO" id="GO:0000139">
    <property type="term" value="C:Golgi membrane"/>
    <property type="evidence" value="ECO:0007669"/>
    <property type="project" value="UniProtKB-SubCell"/>
</dbReference>
<evidence type="ECO:0000256" key="24">
    <source>
        <dbReference type="SAM" id="Phobius"/>
    </source>
</evidence>
<keyword evidence="6" id="KW-0735">Signal-anchor</keyword>
<evidence type="ECO:0000256" key="4">
    <source>
        <dbReference type="ARBA" id="ARBA00022679"/>
    </source>
</evidence>
<dbReference type="GO" id="GO:0047291">
    <property type="term" value="F:lactosylceramide alpha-2,3-sialyltransferase activity"/>
    <property type="evidence" value="ECO:0007669"/>
    <property type="project" value="UniProtKB-EC"/>
</dbReference>
<evidence type="ECO:0000256" key="3">
    <source>
        <dbReference type="ARBA" id="ARBA00022676"/>
    </source>
</evidence>
<dbReference type="InterPro" id="IPR051142">
    <property type="entry name" value="Glycosyltransferase_29"/>
</dbReference>
<accession>A0A4W6C4Q2</accession>
<sequence length="448" mass="49946">MVTLNRLSVEDPDDGSPLLPEAAEAAIPTPVSHWKRVVTKTDSREFFLSRYMSPGAVFILWTCYLKIQSELCLFSLPYRNENLALSLVLLIGGYSAVLIPAYFHLDQVATFSDDYKHPKDLVCTHILAVTLDHFVTLTKLFYVCPSFQALLNQSAALLSDPCQPRWCLNHLKPLSCSAGLLDIPVFVQQDRPASWDLSPPLGLQGSEEHLALALSSLPEPGLPPSLRREGSCRRCMVVGNGGVLYGSHLGSHIDQYDIIIRLNNAPVPGFERDAGSRTTIRLIYPEGAPHSQNEYKKTTMVALVVFKSLDLDWLTSVITKQPLSLWSKMWFWREVVDDIPLRPENFRILHPEIIHKTGQVLQKYALKQGNMVPTLGASAVVMALQICDQVSLAGFGYDMQHPEARLHYYETIRMDAMKAQVVHDVNAEKLFLRDLVAAGAVTDLTGAL</sequence>
<dbReference type="FunFam" id="3.90.1480.20:FF:000006">
    <property type="entry name" value="ST3 beta-galactoside alpha-2,3-sialyltransferase 5"/>
    <property type="match status" value="1"/>
</dbReference>
<dbReference type="GO" id="GO:0004308">
    <property type="term" value="F:exo-alpha-sialidase activity"/>
    <property type="evidence" value="ECO:0007669"/>
    <property type="project" value="Ensembl"/>
</dbReference>
<dbReference type="InterPro" id="IPR001675">
    <property type="entry name" value="Glyco_trans_29"/>
</dbReference>
<proteinExistence type="inferred from homology"/>
<keyword evidence="26" id="KW-1185">Reference proteome</keyword>
<comment type="catalytic activity">
    <reaction evidence="23">
        <text>ganglioside GA1 (d18:1(4E)/18:0) + CMP-N-acetyl-beta-neuraminate = ganglioside GM1 (d18:1(4E)/18:0) + CMP + H(+)</text>
        <dbReference type="Rhea" id="RHEA:41784"/>
        <dbReference type="ChEBI" id="CHEBI:15378"/>
        <dbReference type="ChEBI" id="CHEBI:57812"/>
        <dbReference type="ChEBI" id="CHEBI:60377"/>
        <dbReference type="ChEBI" id="CHEBI:73110"/>
        <dbReference type="ChEBI" id="CHEBI:78484"/>
    </reaction>
    <physiologicalReaction direction="left-to-right" evidence="23">
        <dbReference type="Rhea" id="RHEA:41785"/>
    </physiologicalReaction>
</comment>
<dbReference type="PANTHER" id="PTHR13713">
    <property type="entry name" value="SIALYLTRANSFERASE"/>
    <property type="match status" value="1"/>
</dbReference>
<dbReference type="InterPro" id="IPR038578">
    <property type="entry name" value="GT29-like_sf"/>
</dbReference>
<evidence type="ECO:0000256" key="12">
    <source>
        <dbReference type="ARBA" id="ARBA00023180"/>
    </source>
</evidence>
<evidence type="ECO:0000256" key="22">
    <source>
        <dbReference type="ARBA" id="ARBA00048805"/>
    </source>
</evidence>
<evidence type="ECO:0000256" key="14">
    <source>
        <dbReference type="ARBA" id="ARBA00039792"/>
    </source>
</evidence>
<keyword evidence="5 24" id="KW-0812">Transmembrane</keyword>
<evidence type="ECO:0000256" key="5">
    <source>
        <dbReference type="ARBA" id="ARBA00022692"/>
    </source>
</evidence>
<keyword evidence="12" id="KW-0325">Glycoprotein</keyword>
<comment type="similarity">
    <text evidence="2">Belongs to the glycosyltransferase 29 family.</text>
</comment>
<dbReference type="Pfam" id="PF00777">
    <property type="entry name" value="Glyco_transf_29"/>
    <property type="match status" value="1"/>
</dbReference>
<dbReference type="Gene3D" id="3.90.1480.20">
    <property type="entry name" value="Glycosyl transferase family 29"/>
    <property type="match status" value="1"/>
</dbReference>
<dbReference type="PANTHER" id="PTHR13713:SF94">
    <property type="entry name" value="ST3 BETA-GALACTOSIDE ALPHA-2,3-SIALYLTRANSFERASE 5, LIKE"/>
    <property type="match status" value="1"/>
</dbReference>
<evidence type="ECO:0000256" key="8">
    <source>
        <dbReference type="ARBA" id="ARBA00023034"/>
    </source>
</evidence>
<evidence type="ECO:0000256" key="21">
    <source>
        <dbReference type="ARBA" id="ARBA00048050"/>
    </source>
</evidence>
<evidence type="ECO:0000313" key="26">
    <source>
        <dbReference type="Proteomes" id="UP000314980"/>
    </source>
</evidence>
<comment type="catalytic activity">
    <reaction evidence="21">
        <text>a beta-D-Gal-(1&lt;-&gt;1')-ceramide + CMP-N-acetyl-beta-neuraminate = N-acetyl-alpha-neuraminosyl-(2-&gt;3)-beta-D-galactosyl-(1&lt;-&gt;1')-ceramide + CMP + H(+)</text>
        <dbReference type="Rhea" id="RHEA:41780"/>
        <dbReference type="ChEBI" id="CHEBI:15378"/>
        <dbReference type="ChEBI" id="CHEBI:57812"/>
        <dbReference type="ChEBI" id="CHEBI:60377"/>
        <dbReference type="ChEBI" id="CHEBI:82643"/>
        <dbReference type="ChEBI" id="CHEBI:143593"/>
    </reaction>
    <physiologicalReaction direction="left-to-right" evidence="21">
        <dbReference type="Rhea" id="RHEA:41781"/>
    </physiologicalReaction>
</comment>
<evidence type="ECO:0000256" key="2">
    <source>
        <dbReference type="ARBA" id="ARBA00006003"/>
    </source>
</evidence>
<keyword evidence="7 24" id="KW-1133">Transmembrane helix</keyword>
<keyword evidence="3" id="KW-0328">Glycosyltransferase</keyword>
<dbReference type="GO" id="GO:0006629">
    <property type="term" value="P:lipid metabolic process"/>
    <property type="evidence" value="ECO:0007669"/>
    <property type="project" value="UniProtKB-KW"/>
</dbReference>
<dbReference type="InParanoid" id="A0A4W6C4Q2"/>
<evidence type="ECO:0000256" key="9">
    <source>
        <dbReference type="ARBA" id="ARBA00023098"/>
    </source>
</evidence>
<comment type="function">
    <text evidence="20">Transfers the sialyl group (N-acetyl-alpha-neuraminyl or NeuAc) from CMP-NeuAc to the non-reducing terminal galactose (Gal) of glycosphingolipids forming gangliosides (important molecules involved in the regulation of multiple cellular processes, including cell proliferation and differentiation, apoptosis, embryogenesis, development, and oncogenesis). Mainly involved in the biosynthesis of ganglioside GM3 but can also use different glycolipids as substrate acceptors such as D-galactosylceramide (GalCer), asialo-GM2 (GA2) and asialo-GM1 (GA1), although less preferentially than beta-D-Gal-(1-&gt;4)-beta-D-Glc-(1&lt;-&gt;1)-Cer (LacCer).</text>
</comment>
<evidence type="ECO:0000256" key="13">
    <source>
        <dbReference type="ARBA" id="ARBA00039111"/>
    </source>
</evidence>
<evidence type="ECO:0000256" key="18">
    <source>
        <dbReference type="ARBA" id="ARBA00042545"/>
    </source>
</evidence>
<keyword evidence="4" id="KW-0808">Transferase</keyword>
<evidence type="ECO:0000256" key="16">
    <source>
        <dbReference type="ARBA" id="ARBA00041896"/>
    </source>
</evidence>
<evidence type="ECO:0000256" key="11">
    <source>
        <dbReference type="ARBA" id="ARBA00023157"/>
    </source>
</evidence>
<evidence type="ECO:0000256" key="20">
    <source>
        <dbReference type="ARBA" id="ARBA00045587"/>
    </source>
</evidence>
<dbReference type="STRING" id="8187.ENSLCAP00010008504"/>
<keyword evidence="10 24" id="KW-0472">Membrane</keyword>
<evidence type="ECO:0000256" key="10">
    <source>
        <dbReference type="ARBA" id="ARBA00023136"/>
    </source>
</evidence>
<evidence type="ECO:0000256" key="19">
    <source>
        <dbReference type="ARBA" id="ARBA00043651"/>
    </source>
</evidence>
<reference evidence="26" key="1">
    <citation type="submission" date="2015-09" db="EMBL/GenBank/DDBJ databases">
        <authorList>
            <person name="Sai Rama Sridatta P."/>
        </authorList>
    </citation>
    <scope>NUCLEOTIDE SEQUENCE [LARGE SCALE GENOMIC DNA]</scope>
</reference>
<keyword evidence="9" id="KW-0443">Lipid metabolism</keyword>
<evidence type="ECO:0000256" key="7">
    <source>
        <dbReference type="ARBA" id="ARBA00022989"/>
    </source>
</evidence>
<evidence type="ECO:0000313" key="25">
    <source>
        <dbReference type="Ensembl" id="ENSLCAP00010008504.1"/>
    </source>
</evidence>
<evidence type="ECO:0000256" key="15">
    <source>
        <dbReference type="ARBA" id="ARBA00041341"/>
    </source>
</evidence>
<comment type="subcellular location">
    <subcellularLocation>
        <location evidence="1">Golgi apparatus membrane</location>
        <topology evidence="1">Single-pass type II membrane protein</topology>
    </subcellularLocation>
</comment>
<dbReference type="Ensembl" id="ENSLCAT00010008699.1">
    <property type="protein sequence ID" value="ENSLCAP00010008504.1"/>
    <property type="gene ID" value="ENSLCAG00010004103.1"/>
</dbReference>
<comment type="catalytic activity">
    <reaction evidence="19">
        <text>a beta-D-Gal-(1-&gt;4)-beta-D-Glc-(1&lt;-&gt;1)-Cer(d18:1(4E)) + CMP-N-acetyl-beta-neuraminate = a ganglioside GM3 (d18:1(4E)) + CMP + H(+)</text>
        <dbReference type="Rhea" id="RHEA:18417"/>
        <dbReference type="ChEBI" id="CHEBI:15378"/>
        <dbReference type="ChEBI" id="CHEBI:17950"/>
        <dbReference type="ChEBI" id="CHEBI:57812"/>
        <dbReference type="ChEBI" id="CHEBI:60065"/>
        <dbReference type="ChEBI" id="CHEBI:60377"/>
        <dbReference type="EC" id="2.4.3.9"/>
    </reaction>
    <physiologicalReaction direction="left-to-right" evidence="19">
        <dbReference type="Rhea" id="RHEA:18418"/>
    </physiologicalReaction>
</comment>
<keyword evidence="11" id="KW-1015">Disulfide bond</keyword>
<dbReference type="EC" id="2.4.3.9" evidence="13"/>
<keyword evidence="8" id="KW-0333">Golgi apparatus</keyword>
<name>A0A4W6C4Q2_LATCA</name>
<reference evidence="25" key="2">
    <citation type="submission" date="2025-08" db="UniProtKB">
        <authorList>
            <consortium name="Ensembl"/>
        </authorList>
    </citation>
    <scope>IDENTIFICATION</scope>
</reference>